<gene>
    <name evidence="3" type="ORF">LT42_22440</name>
</gene>
<dbReference type="Pfam" id="PF22895">
    <property type="entry name" value="DUF7024"/>
    <property type="match status" value="1"/>
</dbReference>
<dbReference type="EMBL" id="JRMB01000003">
    <property type="protein sequence ID" value="KGF62611.1"/>
    <property type="molecule type" value="Genomic_DNA"/>
</dbReference>
<dbReference type="Proteomes" id="UP000029719">
    <property type="component" value="Unassembled WGS sequence"/>
</dbReference>
<feature type="transmembrane region" description="Helical" evidence="1">
    <location>
        <begin position="263"/>
        <end position="284"/>
    </location>
</feature>
<feature type="transmembrane region" description="Helical" evidence="1">
    <location>
        <begin position="80"/>
        <end position="96"/>
    </location>
</feature>
<feature type="transmembrane region" description="Helical" evidence="1">
    <location>
        <begin position="140"/>
        <end position="171"/>
    </location>
</feature>
<reference evidence="3 4" key="1">
    <citation type="submission" date="2014-09" db="EMBL/GenBank/DDBJ databases">
        <title>Genome sequence of Pseudomonas lutea strain DSM 17257T.</title>
        <authorList>
            <person name="Kwak Y."/>
            <person name="Shin J.-H."/>
        </authorList>
    </citation>
    <scope>NUCLEOTIDE SEQUENCE [LARGE SCALE GENOMIC DNA]</scope>
    <source>
        <strain evidence="3 4">DSM 17257</strain>
    </source>
</reference>
<protein>
    <submittedName>
        <fullName evidence="3">Sugar translocase</fullName>
    </submittedName>
</protein>
<evidence type="ECO:0000256" key="1">
    <source>
        <dbReference type="SAM" id="Phobius"/>
    </source>
</evidence>
<accession>A0A9X0JHC8</accession>
<keyword evidence="1" id="KW-1133">Transmembrane helix</keyword>
<dbReference type="OrthoDB" id="9767863at2"/>
<dbReference type="InterPro" id="IPR054288">
    <property type="entry name" value="DUF7024"/>
</dbReference>
<sequence>MAQRVAEGWLFDNARSGYPFGSSFLDFPGSDSADHLLIKVLALIAGGWPAGVKLFYLFSFSSCFIGTYITARAFGLNGKFAATMSVLYTFIPFHFFRLNHLFYTWYFVAPVFFYLALDIYHTRAAPAKAPAKSTLRKLSLTALCMVVLASFGVYYALFGMIILASAGVLSAVRWQNVQGAKKAVVLSIAIVFGVFINIAPNMLGTYRNGPNLEVAQRSFGQSEVLGLKMMQLLMPRPDHRVGRLGQVGLQYNQGSPLINENSFAPLGIIGAAGFMLALLYLIFAPARLEADGRLRLLAAVTLVLFLFATIGGLGSLFAMVVSPSIRGWNRISIFIACGALLFFFISLQLILEKKSPQFAKYSMAISAMLLFVGLYDQTAPVCKHCNAAVEESFDSDKRFVAAIENTLPAGSAVYQLPYIGFPEEPIMNRLSNYQLLAGVLQSKALHWSFGGMKGRPGDLFYRGLAQEPMARQLEVIRKLGFDGIYIDRRGYADNGQALVQELSGLLQRQPLLQSDNKELVFFRLDGSEHPDLSGLSIKQIQRQAGFLVDAMGGRYSGNLATGIDFTRIGMPEFISAAEGFYDVEPWGRWSSAKAVFDFTDPLPQKFTLVLKVMPYGPNATDPTRVEIGSRVYSVQIPQGTSEVRLDVDLEGSSADRITFIPPKPISPKKLTGSTDDRILGIGFVSMRILGSK</sequence>
<dbReference type="AlphaFoldDB" id="A0A9X0JHC8"/>
<keyword evidence="1" id="KW-0472">Membrane</keyword>
<feature type="transmembrane region" description="Helical" evidence="1">
    <location>
        <begin position="331"/>
        <end position="351"/>
    </location>
</feature>
<feature type="transmembrane region" description="Helical" evidence="1">
    <location>
        <begin position="183"/>
        <end position="203"/>
    </location>
</feature>
<evidence type="ECO:0000313" key="3">
    <source>
        <dbReference type="EMBL" id="KGF62611.1"/>
    </source>
</evidence>
<name>A0A9X0JHC8_9PSED</name>
<feature type="transmembrane region" description="Helical" evidence="1">
    <location>
        <begin position="103"/>
        <end position="120"/>
    </location>
</feature>
<evidence type="ECO:0000259" key="2">
    <source>
        <dbReference type="Pfam" id="PF22895"/>
    </source>
</evidence>
<keyword evidence="1" id="KW-0812">Transmembrane</keyword>
<organism evidence="3 4">
    <name type="scientific">Pseudomonas lutea</name>
    <dbReference type="NCBI Taxonomy" id="243924"/>
    <lineage>
        <taxon>Bacteria</taxon>
        <taxon>Pseudomonadati</taxon>
        <taxon>Pseudomonadota</taxon>
        <taxon>Gammaproteobacteria</taxon>
        <taxon>Pseudomonadales</taxon>
        <taxon>Pseudomonadaceae</taxon>
        <taxon>Pseudomonas</taxon>
    </lineage>
</organism>
<feature type="transmembrane region" description="Helical" evidence="1">
    <location>
        <begin position="296"/>
        <end position="319"/>
    </location>
</feature>
<proteinExistence type="predicted"/>
<comment type="caution">
    <text evidence="3">The sequence shown here is derived from an EMBL/GenBank/DDBJ whole genome shotgun (WGS) entry which is preliminary data.</text>
</comment>
<evidence type="ECO:0000313" key="4">
    <source>
        <dbReference type="Proteomes" id="UP000029719"/>
    </source>
</evidence>
<feature type="domain" description="DUF7024" evidence="2">
    <location>
        <begin position="560"/>
        <end position="688"/>
    </location>
</feature>